<feature type="region of interest" description="Disordered" evidence="2">
    <location>
        <begin position="1"/>
        <end position="29"/>
    </location>
</feature>
<dbReference type="AlphaFoldDB" id="A0AAE1Y0Y6"/>
<feature type="coiled-coil region" evidence="1">
    <location>
        <begin position="57"/>
        <end position="84"/>
    </location>
</feature>
<keyword evidence="3" id="KW-0812">Transmembrane</keyword>
<reference evidence="4" key="1">
    <citation type="submission" date="2020-06" db="EMBL/GenBank/DDBJ databases">
        <authorList>
            <person name="Li T."/>
            <person name="Hu X."/>
            <person name="Zhang T."/>
            <person name="Song X."/>
            <person name="Zhang H."/>
            <person name="Dai N."/>
            <person name="Sheng W."/>
            <person name="Hou X."/>
            <person name="Wei L."/>
        </authorList>
    </citation>
    <scope>NUCLEOTIDE SEQUENCE</scope>
    <source>
        <strain evidence="4">3651</strain>
        <tissue evidence="4">Leaf</tissue>
    </source>
</reference>
<evidence type="ECO:0000256" key="1">
    <source>
        <dbReference type="SAM" id="Coils"/>
    </source>
</evidence>
<evidence type="ECO:0000256" key="3">
    <source>
        <dbReference type="SAM" id="Phobius"/>
    </source>
</evidence>
<evidence type="ECO:0000256" key="2">
    <source>
        <dbReference type="SAM" id="MobiDB-lite"/>
    </source>
</evidence>
<reference evidence="4" key="2">
    <citation type="journal article" date="2024" name="Plant">
        <title>Genomic evolution and insights into agronomic trait innovations of Sesamum species.</title>
        <authorList>
            <person name="Miao H."/>
            <person name="Wang L."/>
            <person name="Qu L."/>
            <person name="Liu H."/>
            <person name="Sun Y."/>
            <person name="Le M."/>
            <person name="Wang Q."/>
            <person name="Wei S."/>
            <person name="Zheng Y."/>
            <person name="Lin W."/>
            <person name="Duan Y."/>
            <person name="Cao H."/>
            <person name="Xiong S."/>
            <person name="Wang X."/>
            <person name="Wei L."/>
            <person name="Li C."/>
            <person name="Ma Q."/>
            <person name="Ju M."/>
            <person name="Zhao R."/>
            <person name="Li G."/>
            <person name="Mu C."/>
            <person name="Tian Q."/>
            <person name="Mei H."/>
            <person name="Zhang T."/>
            <person name="Gao T."/>
            <person name="Zhang H."/>
        </authorList>
    </citation>
    <scope>NUCLEOTIDE SEQUENCE</scope>
    <source>
        <strain evidence="4">3651</strain>
    </source>
</reference>
<keyword evidence="5" id="KW-1185">Reference proteome</keyword>
<proteinExistence type="predicted"/>
<dbReference type="Proteomes" id="UP001293254">
    <property type="component" value="Unassembled WGS sequence"/>
</dbReference>
<keyword evidence="1" id="KW-0175">Coiled coil</keyword>
<gene>
    <name evidence="4" type="ORF">Salat_2118600</name>
</gene>
<keyword evidence="3" id="KW-1133">Transmembrane helix</keyword>
<feature type="transmembrane region" description="Helical" evidence="3">
    <location>
        <begin position="91"/>
        <end position="110"/>
    </location>
</feature>
<protein>
    <submittedName>
        <fullName evidence="4">Uncharacterized protein</fullName>
    </submittedName>
</protein>
<organism evidence="4 5">
    <name type="scientific">Sesamum alatum</name>
    <dbReference type="NCBI Taxonomy" id="300844"/>
    <lineage>
        <taxon>Eukaryota</taxon>
        <taxon>Viridiplantae</taxon>
        <taxon>Streptophyta</taxon>
        <taxon>Embryophyta</taxon>
        <taxon>Tracheophyta</taxon>
        <taxon>Spermatophyta</taxon>
        <taxon>Magnoliopsida</taxon>
        <taxon>eudicotyledons</taxon>
        <taxon>Gunneridae</taxon>
        <taxon>Pentapetalae</taxon>
        <taxon>asterids</taxon>
        <taxon>lamiids</taxon>
        <taxon>Lamiales</taxon>
        <taxon>Pedaliaceae</taxon>
        <taxon>Sesamum</taxon>
    </lineage>
</organism>
<accession>A0AAE1Y0Y6</accession>
<comment type="caution">
    <text evidence="4">The sequence shown here is derived from an EMBL/GenBank/DDBJ whole genome shotgun (WGS) entry which is preliminary data.</text>
</comment>
<name>A0AAE1Y0Y6_9LAMI</name>
<evidence type="ECO:0000313" key="5">
    <source>
        <dbReference type="Proteomes" id="UP001293254"/>
    </source>
</evidence>
<keyword evidence="3" id="KW-0472">Membrane</keyword>
<sequence>MENEHSTNTAGSATNGSSRWSRRQPVSSSADDILRATYCGTFEWVDPPMCRWSKEFIPRLLNRLNQFELALKRAKERVEEERARGRRYIRIIFVLVLCWAFSFIMNIQYYRKT</sequence>
<dbReference type="EMBL" id="JACGWO010000008">
    <property type="protein sequence ID" value="KAK4421680.1"/>
    <property type="molecule type" value="Genomic_DNA"/>
</dbReference>
<evidence type="ECO:0000313" key="4">
    <source>
        <dbReference type="EMBL" id="KAK4421680.1"/>
    </source>
</evidence>